<dbReference type="GO" id="GO:0030288">
    <property type="term" value="C:outer membrane-bounded periplasmic space"/>
    <property type="evidence" value="ECO:0007669"/>
    <property type="project" value="TreeGrafter"/>
</dbReference>
<dbReference type="NCBIfam" id="TIGR02669">
    <property type="entry name" value="SpoIID_LytB"/>
    <property type="match status" value="1"/>
</dbReference>
<dbReference type="AlphaFoldDB" id="A0A4R2L0T0"/>
<comment type="caution">
    <text evidence="2">The sequence shown here is derived from an EMBL/GenBank/DDBJ whole genome shotgun (WGS) entry which is preliminary data.</text>
</comment>
<dbReference type="GO" id="GO:0030435">
    <property type="term" value="P:sporulation resulting in formation of a cellular spore"/>
    <property type="evidence" value="ECO:0007669"/>
    <property type="project" value="InterPro"/>
</dbReference>
<keyword evidence="3" id="KW-1185">Reference proteome</keyword>
<protein>
    <submittedName>
        <fullName evidence="2">Stage II sporulation protein D</fullName>
    </submittedName>
</protein>
<organism evidence="2 3">
    <name type="scientific">Marinisporobacter balticus</name>
    <dbReference type="NCBI Taxonomy" id="2018667"/>
    <lineage>
        <taxon>Bacteria</taxon>
        <taxon>Bacillati</taxon>
        <taxon>Bacillota</taxon>
        <taxon>Clostridia</taxon>
        <taxon>Peptostreptococcales</taxon>
        <taxon>Thermotaleaceae</taxon>
        <taxon>Marinisporobacter</taxon>
    </lineage>
</organism>
<sequence>MQMIKLLSKILAVIIVLMILPLQTDANEGKIQDQIKVGIRFGESATPVVSLASPNGLALGYYEGDNFKGIMQFFEDIIVRKDDYFINVNGSFITYDFDSQSGSGNKNIEGPVHIQIGNEFSNQQEAENFLNELPNMMEHPYLAYENGWHVWVGCYTSVSEAEETSKNIKLLIQNADLRIITKDDKRVQVLNKYGKVSFMYNTDDVVYAFKAIPQESSNGIIQLDGKSFRGSIIIHRYIGSDLTVINRLDIEEYLYGVVPREMSGDWPIEAQKAQAVAARSYAVVNLNRHENYGFDVCASSHCQVYGGYNSEKSRSTMAVDETRGALLTYDGKVVTAFYHSNSGGHTEDSENVWSNPVGYLRGVDDPYSIGAPNDTWVKVYTKQEIEGVLASNGLSVGTLQNIVVEERSKNSRVLKLAFYGTSGSEILEKGKIRSMFGNNSIKSTWFDMGTNGERNANIMVLYDLNQPAEAIDMNSKYILTAQGLKEFEVANKYVSNGKEYKLIASNANANVDQYTFTGKGWGHGLGMSQWGAKKMAEDGFNYEQILTHYYTGTNIK</sequence>
<dbReference type="InterPro" id="IPR013693">
    <property type="entry name" value="SpoIID/LytB_N"/>
</dbReference>
<dbReference type="PANTHER" id="PTHR30032:SF4">
    <property type="entry name" value="AMIDASE ENHANCER"/>
    <property type="match status" value="1"/>
</dbReference>
<evidence type="ECO:0000313" key="2">
    <source>
        <dbReference type="EMBL" id="TCO79853.1"/>
    </source>
</evidence>
<dbReference type="InterPro" id="IPR013486">
    <property type="entry name" value="SpoIID/LytB"/>
</dbReference>
<proteinExistence type="predicted"/>
<reference evidence="2 3" key="1">
    <citation type="submission" date="2019-03" db="EMBL/GenBank/DDBJ databases">
        <title>Genomic Encyclopedia of Type Strains, Phase IV (KMG-IV): sequencing the most valuable type-strain genomes for metagenomic binning, comparative biology and taxonomic classification.</title>
        <authorList>
            <person name="Goeker M."/>
        </authorList>
    </citation>
    <scope>NUCLEOTIDE SEQUENCE [LARGE SCALE GENOMIC DNA]</scope>
    <source>
        <strain evidence="2 3">DSM 102940</strain>
    </source>
</reference>
<dbReference type="PANTHER" id="PTHR30032">
    <property type="entry name" value="N-ACETYLMURAMOYL-L-ALANINE AMIDASE-RELATED"/>
    <property type="match status" value="1"/>
</dbReference>
<evidence type="ECO:0000313" key="3">
    <source>
        <dbReference type="Proteomes" id="UP000294919"/>
    </source>
</evidence>
<dbReference type="RefSeq" id="WP_165916150.1">
    <property type="nucleotide sequence ID" value="NZ_SLWV01000001.1"/>
</dbReference>
<dbReference type="InterPro" id="IPR051922">
    <property type="entry name" value="Bact_Sporulation_Assoc"/>
</dbReference>
<feature type="domain" description="Sporulation stage II protein D amidase enhancer LytB N-terminal" evidence="1">
    <location>
        <begin position="241"/>
        <end position="329"/>
    </location>
</feature>
<accession>A0A4R2L0T0</accession>
<dbReference type="EMBL" id="SLWV01000001">
    <property type="protein sequence ID" value="TCO79853.1"/>
    <property type="molecule type" value="Genomic_DNA"/>
</dbReference>
<gene>
    <name evidence="2" type="ORF">EV214_10185</name>
</gene>
<dbReference type="Proteomes" id="UP000294919">
    <property type="component" value="Unassembled WGS sequence"/>
</dbReference>
<name>A0A4R2L0T0_9FIRM</name>
<evidence type="ECO:0000259" key="1">
    <source>
        <dbReference type="Pfam" id="PF08486"/>
    </source>
</evidence>
<dbReference type="Pfam" id="PF08486">
    <property type="entry name" value="SpoIID"/>
    <property type="match status" value="1"/>
</dbReference>